<dbReference type="InterPro" id="IPR014621">
    <property type="entry name" value="UCP036778_sugar_epimerase"/>
</dbReference>
<protein>
    <recommendedName>
        <fullName evidence="1">Xylose isomerase-like TIM barrel domain-containing protein</fullName>
    </recommendedName>
</protein>
<dbReference type="PANTHER" id="PTHR12110">
    <property type="entry name" value="HYDROXYPYRUVATE ISOMERASE"/>
    <property type="match status" value="1"/>
</dbReference>
<dbReference type="Gene3D" id="3.20.20.150">
    <property type="entry name" value="Divalent-metal-dependent TIM barrel enzymes"/>
    <property type="match status" value="1"/>
</dbReference>
<dbReference type="InterPro" id="IPR036237">
    <property type="entry name" value="Xyl_isomerase-like_sf"/>
</dbReference>
<feature type="domain" description="Xylose isomerase-like TIM barrel" evidence="1">
    <location>
        <begin position="24"/>
        <end position="262"/>
    </location>
</feature>
<gene>
    <name evidence="2" type="ORF">NTH_03079</name>
</gene>
<sequence>MSAFTSRFALNHMCAPSRSATEFFDLASSVGVRGVEIRNDLAGNAIVDGAPAAQIKRAAGERGLRILSINALQRFNAWTPEREREARELAAYARDCGAQALVLVPGNDGTGRANGERQANLRIALKALRPILEDAGIRGLVEPLGFEVCSLRLKSEALEAIRALQAESVFSLVHDTFHHFLAGEEALFPLDTGLVHISGVGDPSVAVPDMRDGHRILVDEHDRLGNAAQIRALLAGGYDGFFSFEPFSELVHREAELETALAASISLIERDALAPARV</sequence>
<evidence type="ECO:0000313" key="2">
    <source>
        <dbReference type="EMBL" id="UUP18596.1"/>
    </source>
</evidence>
<organism evidence="2 3">
    <name type="scientific">Nitratireductor thuwali</name>
    <dbReference type="NCBI Taxonomy" id="2267699"/>
    <lineage>
        <taxon>Bacteria</taxon>
        <taxon>Pseudomonadati</taxon>
        <taxon>Pseudomonadota</taxon>
        <taxon>Alphaproteobacteria</taxon>
        <taxon>Hyphomicrobiales</taxon>
        <taxon>Phyllobacteriaceae</taxon>
        <taxon>Nitratireductor</taxon>
    </lineage>
</organism>
<name>A0ABY5MRT4_9HYPH</name>
<dbReference type="PIRSF" id="PIRSF036778">
    <property type="entry name" value="UCP036778"/>
    <property type="match status" value="1"/>
</dbReference>
<dbReference type="EMBL" id="CP030941">
    <property type="protein sequence ID" value="UUP18596.1"/>
    <property type="molecule type" value="Genomic_DNA"/>
</dbReference>
<dbReference type="Pfam" id="PF01261">
    <property type="entry name" value="AP_endonuc_2"/>
    <property type="match status" value="1"/>
</dbReference>
<evidence type="ECO:0000259" key="1">
    <source>
        <dbReference type="Pfam" id="PF01261"/>
    </source>
</evidence>
<dbReference type="SUPFAM" id="SSF51658">
    <property type="entry name" value="Xylose isomerase-like"/>
    <property type="match status" value="1"/>
</dbReference>
<dbReference type="Proteomes" id="UP001342418">
    <property type="component" value="Chromosome"/>
</dbReference>
<dbReference type="InterPro" id="IPR013022">
    <property type="entry name" value="Xyl_isomerase-like_TIM-brl"/>
</dbReference>
<reference evidence="2 3" key="1">
    <citation type="submission" date="2018-07" db="EMBL/GenBank/DDBJ databases">
        <title>Genome sequence of Nitratireductor thuwali#1536.</title>
        <authorList>
            <person name="Michoud G."/>
            <person name="Merlino G."/>
            <person name="Sefrji F.O."/>
            <person name="Daffonchio D."/>
        </authorList>
    </citation>
    <scope>NUCLEOTIDE SEQUENCE [LARGE SCALE GENOMIC DNA]</scope>
    <source>
        <strain evidence="3">Nit1536</strain>
    </source>
</reference>
<proteinExistence type="predicted"/>
<dbReference type="InterPro" id="IPR050312">
    <property type="entry name" value="IolE/XylAMocC-like"/>
</dbReference>
<evidence type="ECO:0000313" key="3">
    <source>
        <dbReference type="Proteomes" id="UP001342418"/>
    </source>
</evidence>
<keyword evidence="3" id="KW-1185">Reference proteome</keyword>
<dbReference type="PANTHER" id="PTHR12110:SF48">
    <property type="entry name" value="BLL3656 PROTEIN"/>
    <property type="match status" value="1"/>
</dbReference>
<dbReference type="RefSeq" id="WP_338530817.1">
    <property type="nucleotide sequence ID" value="NZ_CP030941.1"/>
</dbReference>
<accession>A0ABY5MRT4</accession>